<dbReference type="SUPFAM" id="SSF52768">
    <property type="entry name" value="Arginase/deacetylase"/>
    <property type="match status" value="1"/>
</dbReference>
<dbReference type="RefSeq" id="WP_013011853.1">
    <property type="nucleotide sequence ID" value="NC_013943.1"/>
</dbReference>
<dbReference type="GO" id="GO:0008783">
    <property type="term" value="F:agmatinase activity"/>
    <property type="evidence" value="ECO:0007669"/>
    <property type="project" value="TreeGrafter"/>
</dbReference>
<evidence type="ECO:0000313" key="6">
    <source>
        <dbReference type="EMBL" id="ADD69356.1"/>
    </source>
</evidence>
<dbReference type="InterPro" id="IPR023696">
    <property type="entry name" value="Ureohydrolase_dom_sf"/>
</dbReference>
<evidence type="ECO:0000256" key="3">
    <source>
        <dbReference type="ARBA" id="ARBA00022801"/>
    </source>
</evidence>
<feature type="binding site" evidence="4">
    <location>
        <position position="133"/>
    </location>
    <ligand>
        <name>Mn(2+)</name>
        <dbReference type="ChEBI" id="CHEBI:29035"/>
        <label>1</label>
    </ligand>
</feature>
<gene>
    <name evidence="6" type="ordered locus">Dacet_2598</name>
</gene>
<comment type="cofactor">
    <cofactor evidence="4">
        <name>Mn(2+)</name>
        <dbReference type="ChEBI" id="CHEBI:29035"/>
    </cofactor>
    <text evidence="4">Binds 2 manganese ions per subunit.</text>
</comment>
<dbReference type="HOGENOM" id="CLU_039478_0_2_0"/>
<evidence type="ECO:0000256" key="1">
    <source>
        <dbReference type="ARBA" id="ARBA00009227"/>
    </source>
</evidence>
<dbReference type="InterPro" id="IPR020855">
    <property type="entry name" value="Ureohydrolase_Mn_BS"/>
</dbReference>
<feature type="binding site" evidence="4">
    <location>
        <position position="107"/>
    </location>
    <ligand>
        <name>Mn(2+)</name>
        <dbReference type="ChEBI" id="CHEBI:29035"/>
        <label>1</label>
    </ligand>
</feature>
<name>D4H500_DENA2</name>
<reference evidence="6 7" key="1">
    <citation type="journal article" date="2010" name="Stand. Genomic Sci.">
        <title>Complete genome sequence of Denitrovibrio acetiphilus type strain (N2460).</title>
        <authorList>
            <person name="Kiss H."/>
            <person name="Lang E."/>
            <person name="Lapidus A."/>
            <person name="Copeland A."/>
            <person name="Nolan M."/>
            <person name="Glavina Del Rio T."/>
            <person name="Chen F."/>
            <person name="Lucas S."/>
            <person name="Tice H."/>
            <person name="Cheng J.F."/>
            <person name="Han C."/>
            <person name="Goodwin L."/>
            <person name="Pitluck S."/>
            <person name="Liolios K."/>
            <person name="Pati A."/>
            <person name="Ivanova N."/>
            <person name="Mavromatis K."/>
            <person name="Chen A."/>
            <person name="Palaniappan K."/>
            <person name="Land M."/>
            <person name="Hauser L."/>
            <person name="Chang Y.J."/>
            <person name="Jeffries C.D."/>
            <person name="Detter J.C."/>
            <person name="Brettin T."/>
            <person name="Spring S."/>
            <person name="Rohde M."/>
            <person name="Goker M."/>
            <person name="Woyke T."/>
            <person name="Bristow J."/>
            <person name="Eisen J.A."/>
            <person name="Markowitz V."/>
            <person name="Hugenholtz P."/>
            <person name="Kyrpides N.C."/>
            <person name="Klenk H.P."/>
        </authorList>
    </citation>
    <scope>NUCLEOTIDE SEQUENCE [LARGE SCALE GENOMIC DNA]</scope>
    <source>
        <strain evidence="7">DSM 12809 / NBRC 114555 / N2460</strain>
    </source>
</reference>
<evidence type="ECO:0000256" key="2">
    <source>
        <dbReference type="ARBA" id="ARBA00022723"/>
    </source>
</evidence>
<keyword evidence="7" id="KW-1185">Reference proteome</keyword>
<evidence type="ECO:0000256" key="4">
    <source>
        <dbReference type="PIRSR" id="PIRSR036979-1"/>
    </source>
</evidence>
<protein>
    <submittedName>
        <fullName evidence="6">Agmatinase</fullName>
    </submittedName>
</protein>
<dbReference type="GO" id="GO:0033389">
    <property type="term" value="P:putrescine biosynthetic process from arginine, via agmatine"/>
    <property type="evidence" value="ECO:0007669"/>
    <property type="project" value="TreeGrafter"/>
</dbReference>
<sequence length="286" mass="31578">MNEILNFHGDDVTPSAPEEAYFHVIPVPYEQTVSFGVGTAEGPEAILKTSAQLETFDSKSIPAELGIYTAPPVDCTGAIKDTLLNITSAVNSTLQMDKTPVVLGGEHTVTYGVIEALYKKYGKDFCVVQFDAHADLRDSYDGTKFSHACVMKRIFDLDIPFYQLGTRSYSIEEHNLRLRHNIHFMDAEELCSGGDETFVLPPYFPKNIFITFDIDALDAAIMPATGTPVPGGLGWYQSLKLIEKALSGRKCIGFDVVEFSPIEGFHGYDFTAAQLVYNIMGIIHRS</sequence>
<feature type="binding site" evidence="4">
    <location>
        <position position="213"/>
    </location>
    <ligand>
        <name>Mn(2+)</name>
        <dbReference type="ChEBI" id="CHEBI:29035"/>
        <label>1</label>
    </ligand>
</feature>
<proteinExistence type="inferred from homology"/>
<evidence type="ECO:0000256" key="5">
    <source>
        <dbReference type="RuleBase" id="RU003684"/>
    </source>
</evidence>
<keyword evidence="4" id="KW-0464">Manganese</keyword>
<evidence type="ECO:0000313" key="7">
    <source>
        <dbReference type="Proteomes" id="UP000002012"/>
    </source>
</evidence>
<comment type="similarity">
    <text evidence="1">Belongs to the arginase family. Agmatinase subfamily.</text>
</comment>
<dbReference type="InterPro" id="IPR005925">
    <property type="entry name" value="Agmatinase-rel"/>
</dbReference>
<dbReference type="PIRSF" id="PIRSF036979">
    <property type="entry name" value="Arginase"/>
    <property type="match status" value="1"/>
</dbReference>
<dbReference type="CDD" id="cd11593">
    <property type="entry name" value="Agmatinase-like_2"/>
    <property type="match status" value="1"/>
</dbReference>
<dbReference type="KEGG" id="dap:Dacet_2598"/>
<keyword evidence="3 5" id="KW-0378">Hydrolase</keyword>
<dbReference type="AlphaFoldDB" id="D4H500"/>
<dbReference type="NCBIfam" id="TIGR01230">
    <property type="entry name" value="agmatinase"/>
    <property type="match status" value="1"/>
</dbReference>
<dbReference type="Gene3D" id="3.40.800.10">
    <property type="entry name" value="Ureohydrolase domain"/>
    <property type="match status" value="1"/>
</dbReference>
<dbReference type="InterPro" id="IPR006035">
    <property type="entry name" value="Ureohydrolase"/>
</dbReference>
<dbReference type="FunCoup" id="D4H500">
    <property type="interactions" value="382"/>
</dbReference>
<dbReference type="Pfam" id="PF00491">
    <property type="entry name" value="Arginase"/>
    <property type="match status" value="1"/>
</dbReference>
<dbReference type="Proteomes" id="UP000002012">
    <property type="component" value="Chromosome"/>
</dbReference>
<dbReference type="PROSITE" id="PS01053">
    <property type="entry name" value="ARGINASE_1"/>
    <property type="match status" value="1"/>
</dbReference>
<dbReference type="STRING" id="522772.Dacet_2598"/>
<dbReference type="OrthoDB" id="9788689at2"/>
<organism evidence="6 7">
    <name type="scientific">Denitrovibrio acetiphilus (strain DSM 12809 / NBRC 114555 / N2460)</name>
    <dbReference type="NCBI Taxonomy" id="522772"/>
    <lineage>
        <taxon>Bacteria</taxon>
        <taxon>Pseudomonadati</taxon>
        <taxon>Deferribacterota</taxon>
        <taxon>Deferribacteres</taxon>
        <taxon>Deferribacterales</taxon>
        <taxon>Geovibrionaceae</taxon>
        <taxon>Denitrovibrio</taxon>
    </lineage>
</organism>
<dbReference type="PROSITE" id="PS51409">
    <property type="entry name" value="ARGINASE_2"/>
    <property type="match status" value="1"/>
</dbReference>
<dbReference type="EMBL" id="CP001968">
    <property type="protein sequence ID" value="ADD69356.1"/>
    <property type="molecule type" value="Genomic_DNA"/>
</dbReference>
<feature type="binding site" evidence="4">
    <location>
        <position position="135"/>
    </location>
    <ligand>
        <name>Mn(2+)</name>
        <dbReference type="ChEBI" id="CHEBI:29035"/>
        <label>1</label>
    </ligand>
</feature>
<dbReference type="PANTHER" id="PTHR11358:SF26">
    <property type="entry name" value="GUANIDINO ACID HYDROLASE, MITOCHONDRIAL"/>
    <property type="match status" value="1"/>
</dbReference>
<accession>D4H500</accession>
<dbReference type="GO" id="GO:0046872">
    <property type="term" value="F:metal ion binding"/>
    <property type="evidence" value="ECO:0007669"/>
    <property type="project" value="UniProtKB-KW"/>
</dbReference>
<dbReference type="PaxDb" id="522772-Dacet_2598"/>
<dbReference type="eggNOG" id="COG0010">
    <property type="taxonomic scope" value="Bacteria"/>
</dbReference>
<dbReference type="InParanoid" id="D4H500"/>
<dbReference type="PANTHER" id="PTHR11358">
    <property type="entry name" value="ARGINASE/AGMATINASE"/>
    <property type="match status" value="1"/>
</dbReference>
<keyword evidence="2 4" id="KW-0479">Metal-binding</keyword>
<feature type="binding site" evidence="4">
    <location>
        <position position="215"/>
    </location>
    <ligand>
        <name>Mn(2+)</name>
        <dbReference type="ChEBI" id="CHEBI:29035"/>
        <label>1</label>
    </ligand>
</feature>
<feature type="binding site" evidence="4">
    <location>
        <position position="131"/>
    </location>
    <ligand>
        <name>Mn(2+)</name>
        <dbReference type="ChEBI" id="CHEBI:29035"/>
        <label>1</label>
    </ligand>
</feature>